<gene>
    <name evidence="1" type="ORF">I602_2689</name>
    <name evidence="2" type="ORF">SAMN05444353_2465</name>
</gene>
<sequence length="114" mass="13166">MPHFVIDCSKNILKIKSPNEIIKKVYDTAASTNLFDKGDVKVRINPFEYYTIGDTQDDFIHIFGNIMEGRNASQKKNLSEKIVSELKLMFPEVPIISMNIRDFERATYCNKSMI</sequence>
<dbReference type="Pfam" id="PF02962">
    <property type="entry name" value="CHMI"/>
    <property type="match status" value="1"/>
</dbReference>
<proteinExistence type="predicted"/>
<evidence type="ECO:0000313" key="4">
    <source>
        <dbReference type="Proteomes" id="UP000183071"/>
    </source>
</evidence>
<dbReference type="EMBL" id="LGBR01000001">
    <property type="protein sequence ID" value="KOY53129.1"/>
    <property type="molecule type" value="Genomic_DNA"/>
</dbReference>
<evidence type="ECO:0000313" key="1">
    <source>
        <dbReference type="EMBL" id="KOY53129.1"/>
    </source>
</evidence>
<accession>A0A0M9CJ01</accession>
<reference evidence="2 4" key="2">
    <citation type="submission" date="2016-10" db="EMBL/GenBank/DDBJ databases">
        <authorList>
            <person name="Varghese N."/>
            <person name="Submissions S."/>
        </authorList>
    </citation>
    <scope>NUCLEOTIDE SEQUENCE [LARGE SCALE GENOMIC DNA]</scope>
    <source>
        <strain evidence="2 4">DSW-5</strain>
    </source>
</reference>
<dbReference type="RefSeq" id="WP_053975167.1">
    <property type="nucleotide sequence ID" value="NZ_FNUE01000002.1"/>
</dbReference>
<dbReference type="Proteomes" id="UP000037716">
    <property type="component" value="Unassembled WGS sequence"/>
</dbReference>
<dbReference type="PANTHER" id="PTHR37950:SF1">
    <property type="entry name" value="4-HYDROXYPHENYLACETATE CATABOLISM PROTEIN"/>
    <property type="match status" value="1"/>
</dbReference>
<dbReference type="SUPFAM" id="SSF55331">
    <property type="entry name" value="Tautomerase/MIF"/>
    <property type="match status" value="1"/>
</dbReference>
<dbReference type="OrthoDB" id="9814215at2"/>
<dbReference type="Gene3D" id="3.30.429.10">
    <property type="entry name" value="Macrophage Migration Inhibitory Factor"/>
    <property type="match status" value="1"/>
</dbReference>
<evidence type="ECO:0000313" key="3">
    <source>
        <dbReference type="Proteomes" id="UP000037716"/>
    </source>
</evidence>
<keyword evidence="4" id="KW-1185">Reference proteome</keyword>
<comment type="caution">
    <text evidence="1">The sequence shown here is derived from an EMBL/GenBank/DDBJ whole genome shotgun (WGS) entry which is preliminary data.</text>
</comment>
<dbReference type="InterPro" id="IPR014347">
    <property type="entry name" value="Tautomerase/MIF_sf"/>
</dbReference>
<evidence type="ECO:0000313" key="2">
    <source>
        <dbReference type="EMBL" id="SEE57505.1"/>
    </source>
</evidence>
<dbReference type="EMBL" id="FNUE01000002">
    <property type="protein sequence ID" value="SEE57505.1"/>
    <property type="molecule type" value="Genomic_DNA"/>
</dbReference>
<name>A0A0M9CJ01_9FLAO</name>
<keyword evidence="2" id="KW-0413">Isomerase</keyword>
<dbReference type="InterPro" id="IPR004220">
    <property type="entry name" value="5-COMe_2-OHmuconate_Isoase"/>
</dbReference>
<reference evidence="1 3" key="1">
    <citation type="submission" date="2015-07" db="EMBL/GenBank/DDBJ databases">
        <title>Genome of Polaribacter dokdonenesis DSW-5, isolated from seawater off Dokdo in Korea.</title>
        <authorList>
            <person name="Yoon K."/>
            <person name="Song J.Y."/>
            <person name="Kim J.F."/>
        </authorList>
    </citation>
    <scope>NUCLEOTIDE SEQUENCE [LARGE SCALE GENOMIC DNA]</scope>
    <source>
        <strain evidence="1 3">DSW-5</strain>
    </source>
</reference>
<dbReference type="Proteomes" id="UP000183071">
    <property type="component" value="Unassembled WGS sequence"/>
</dbReference>
<dbReference type="PANTHER" id="PTHR37950">
    <property type="entry name" value="4-HYDROXYPHENYLACETATE CATABOLISM PROTEIN"/>
    <property type="match status" value="1"/>
</dbReference>
<dbReference type="CDD" id="cd00580">
    <property type="entry name" value="CHMI"/>
    <property type="match status" value="1"/>
</dbReference>
<dbReference type="PATRIC" id="fig|1300348.6.peg.2691"/>
<protein>
    <submittedName>
        <fullName evidence="2">5-carboxymethyl-2-hydroxymuconate isomerase</fullName>
    </submittedName>
</protein>
<organism evidence="1 3">
    <name type="scientific">Polaribacter dokdonensis DSW-5</name>
    <dbReference type="NCBI Taxonomy" id="1300348"/>
    <lineage>
        <taxon>Bacteria</taxon>
        <taxon>Pseudomonadati</taxon>
        <taxon>Bacteroidota</taxon>
        <taxon>Flavobacteriia</taxon>
        <taxon>Flavobacteriales</taxon>
        <taxon>Flavobacteriaceae</taxon>
    </lineage>
</organism>
<dbReference type="GO" id="GO:0008704">
    <property type="term" value="F:5-carboxymethyl-2-hydroxymuconate delta-isomerase activity"/>
    <property type="evidence" value="ECO:0007669"/>
    <property type="project" value="InterPro"/>
</dbReference>
<dbReference type="STRING" id="1300348.I602_2689"/>
<dbReference type="AlphaFoldDB" id="A0A0M9CJ01"/>